<dbReference type="Gramene" id="BGIOSGA006832-TA">
    <property type="protein sequence ID" value="BGIOSGA006832-PA"/>
    <property type="gene ID" value="BGIOSGA006832"/>
</dbReference>
<dbReference type="HOGENOM" id="CLU_1858561_0_0_1"/>
<dbReference type="EMBL" id="CM000127">
    <property type="protein sequence ID" value="EEC72784.1"/>
    <property type="molecule type" value="Genomic_DNA"/>
</dbReference>
<organism evidence="1 2">
    <name type="scientific">Oryza sativa subsp. indica</name>
    <name type="common">Rice</name>
    <dbReference type="NCBI Taxonomy" id="39946"/>
    <lineage>
        <taxon>Eukaryota</taxon>
        <taxon>Viridiplantae</taxon>
        <taxon>Streptophyta</taxon>
        <taxon>Embryophyta</taxon>
        <taxon>Tracheophyta</taxon>
        <taxon>Spermatophyta</taxon>
        <taxon>Magnoliopsida</taxon>
        <taxon>Liliopsida</taxon>
        <taxon>Poales</taxon>
        <taxon>Poaceae</taxon>
        <taxon>BOP clade</taxon>
        <taxon>Oryzoideae</taxon>
        <taxon>Oryzeae</taxon>
        <taxon>Oryzinae</taxon>
        <taxon>Oryza</taxon>
        <taxon>Oryza sativa</taxon>
    </lineage>
</organism>
<evidence type="ECO:0000313" key="2">
    <source>
        <dbReference type="Proteomes" id="UP000007015"/>
    </source>
</evidence>
<dbReference type="Proteomes" id="UP000007015">
    <property type="component" value="Chromosome 2"/>
</dbReference>
<protein>
    <submittedName>
        <fullName evidence="1">Uncharacterized protein</fullName>
    </submittedName>
</protein>
<name>B8AEJ7_ORYSI</name>
<keyword evidence="2" id="KW-1185">Reference proteome</keyword>
<proteinExistence type="predicted"/>
<gene>
    <name evidence="1" type="ORF">OsI_06461</name>
</gene>
<accession>B8AEJ7</accession>
<dbReference type="AlphaFoldDB" id="B8AEJ7"/>
<sequence length="138" mass="14022">MTLERHRCCPGQGQAGVSPAVHHLPIYHKCTVAPPPFKPTSMCGHHRIGAPRRPVFTCAALLGSASTSLTSRCAATAHQPASSPSSHPTAAGHSAVLAAIVVPSIVIVLATGQARAAVTPAIVASRASAAVTASMRPR</sequence>
<reference evidence="1 2" key="1">
    <citation type="journal article" date="2005" name="PLoS Biol.">
        <title>The genomes of Oryza sativa: a history of duplications.</title>
        <authorList>
            <person name="Yu J."/>
            <person name="Wang J."/>
            <person name="Lin W."/>
            <person name="Li S."/>
            <person name="Li H."/>
            <person name="Zhou J."/>
            <person name="Ni P."/>
            <person name="Dong W."/>
            <person name="Hu S."/>
            <person name="Zeng C."/>
            <person name="Zhang J."/>
            <person name="Zhang Y."/>
            <person name="Li R."/>
            <person name="Xu Z."/>
            <person name="Li S."/>
            <person name="Li X."/>
            <person name="Zheng H."/>
            <person name="Cong L."/>
            <person name="Lin L."/>
            <person name="Yin J."/>
            <person name="Geng J."/>
            <person name="Li G."/>
            <person name="Shi J."/>
            <person name="Liu J."/>
            <person name="Lv H."/>
            <person name="Li J."/>
            <person name="Wang J."/>
            <person name="Deng Y."/>
            <person name="Ran L."/>
            <person name="Shi X."/>
            <person name="Wang X."/>
            <person name="Wu Q."/>
            <person name="Li C."/>
            <person name="Ren X."/>
            <person name="Wang J."/>
            <person name="Wang X."/>
            <person name="Li D."/>
            <person name="Liu D."/>
            <person name="Zhang X."/>
            <person name="Ji Z."/>
            <person name="Zhao W."/>
            <person name="Sun Y."/>
            <person name="Zhang Z."/>
            <person name="Bao J."/>
            <person name="Han Y."/>
            <person name="Dong L."/>
            <person name="Ji J."/>
            <person name="Chen P."/>
            <person name="Wu S."/>
            <person name="Liu J."/>
            <person name="Xiao Y."/>
            <person name="Bu D."/>
            <person name="Tan J."/>
            <person name="Yang L."/>
            <person name="Ye C."/>
            <person name="Zhang J."/>
            <person name="Xu J."/>
            <person name="Zhou Y."/>
            <person name="Yu Y."/>
            <person name="Zhang B."/>
            <person name="Zhuang S."/>
            <person name="Wei H."/>
            <person name="Liu B."/>
            <person name="Lei M."/>
            <person name="Yu H."/>
            <person name="Li Y."/>
            <person name="Xu H."/>
            <person name="Wei S."/>
            <person name="He X."/>
            <person name="Fang L."/>
            <person name="Zhang Z."/>
            <person name="Zhang Y."/>
            <person name="Huang X."/>
            <person name="Su Z."/>
            <person name="Tong W."/>
            <person name="Li J."/>
            <person name="Tong Z."/>
            <person name="Li S."/>
            <person name="Ye J."/>
            <person name="Wang L."/>
            <person name="Fang L."/>
            <person name="Lei T."/>
            <person name="Chen C."/>
            <person name="Chen H."/>
            <person name="Xu Z."/>
            <person name="Li H."/>
            <person name="Huang H."/>
            <person name="Zhang F."/>
            <person name="Xu H."/>
            <person name="Li N."/>
            <person name="Zhao C."/>
            <person name="Li S."/>
            <person name="Dong L."/>
            <person name="Huang Y."/>
            <person name="Li L."/>
            <person name="Xi Y."/>
            <person name="Qi Q."/>
            <person name="Li W."/>
            <person name="Zhang B."/>
            <person name="Hu W."/>
            <person name="Zhang Y."/>
            <person name="Tian X."/>
            <person name="Jiao Y."/>
            <person name="Liang X."/>
            <person name="Jin J."/>
            <person name="Gao L."/>
            <person name="Zheng W."/>
            <person name="Hao B."/>
            <person name="Liu S."/>
            <person name="Wang W."/>
            <person name="Yuan L."/>
            <person name="Cao M."/>
            <person name="McDermott J."/>
            <person name="Samudrala R."/>
            <person name="Wang J."/>
            <person name="Wong G.K."/>
            <person name="Yang H."/>
        </authorList>
    </citation>
    <scope>NUCLEOTIDE SEQUENCE [LARGE SCALE GENOMIC DNA]</scope>
    <source>
        <strain evidence="2">cv. 93-11</strain>
    </source>
</reference>
<evidence type="ECO:0000313" key="1">
    <source>
        <dbReference type="EMBL" id="EEC72784.1"/>
    </source>
</evidence>